<protein>
    <submittedName>
        <fullName evidence="3">DUF402 domain-containing protein</fullName>
    </submittedName>
</protein>
<dbReference type="Proteomes" id="UP001164506">
    <property type="component" value="Chromosome"/>
</dbReference>
<proteinExistence type="predicted"/>
<gene>
    <name evidence="3" type="ORF">LDH80_00990</name>
</gene>
<dbReference type="InterPro" id="IPR007295">
    <property type="entry name" value="DUF402"/>
</dbReference>
<feature type="domain" description="DUF402" evidence="2">
    <location>
        <begin position="2"/>
        <end position="70"/>
    </location>
</feature>
<dbReference type="Pfam" id="PF04167">
    <property type="entry name" value="DUF402"/>
    <property type="match status" value="1"/>
</dbReference>
<evidence type="ECO:0000259" key="2">
    <source>
        <dbReference type="Pfam" id="PF04167"/>
    </source>
</evidence>
<feature type="region of interest" description="Disordered" evidence="1">
    <location>
        <begin position="91"/>
        <end position="110"/>
    </location>
</feature>
<dbReference type="SUPFAM" id="SSF159234">
    <property type="entry name" value="FomD-like"/>
    <property type="match status" value="1"/>
</dbReference>
<evidence type="ECO:0000313" key="4">
    <source>
        <dbReference type="Proteomes" id="UP001164506"/>
    </source>
</evidence>
<evidence type="ECO:0000256" key="1">
    <source>
        <dbReference type="SAM" id="MobiDB-lite"/>
    </source>
</evidence>
<organism evidence="3 4">
    <name type="scientific">Streptomyces tanashiensis</name>
    <dbReference type="NCBI Taxonomy" id="67367"/>
    <lineage>
        <taxon>Bacteria</taxon>
        <taxon>Bacillati</taxon>
        <taxon>Actinomycetota</taxon>
        <taxon>Actinomycetes</taxon>
        <taxon>Kitasatosporales</taxon>
        <taxon>Streptomycetaceae</taxon>
        <taxon>Streptomyces</taxon>
    </lineage>
</organism>
<dbReference type="InterPro" id="IPR035930">
    <property type="entry name" value="FomD-like_sf"/>
</dbReference>
<sequence>MNFERPTRRTANGFDTFDLAVDLLVDAGLDHYEWKDEDEYAHVRRLGIITDTEHRAVDAAREETLGMLASRTGVFADADRWATWRWNQAWPTPHLPGPAEAAEGAASTSG</sequence>
<name>A0ABY6QQG1_9ACTN</name>
<keyword evidence="4" id="KW-1185">Reference proteome</keyword>
<evidence type="ECO:0000313" key="3">
    <source>
        <dbReference type="EMBL" id="UZX19396.1"/>
    </source>
</evidence>
<accession>A0ABY6QQG1</accession>
<feature type="compositionally biased region" description="Low complexity" evidence="1">
    <location>
        <begin position="97"/>
        <end position="110"/>
    </location>
</feature>
<dbReference type="RefSeq" id="WP_229884998.1">
    <property type="nucleotide sequence ID" value="NZ_BMUH01000004.1"/>
</dbReference>
<dbReference type="EMBL" id="CP084204">
    <property type="protein sequence ID" value="UZX19396.1"/>
    <property type="molecule type" value="Genomic_DNA"/>
</dbReference>
<dbReference type="GeneID" id="95597975"/>
<reference evidence="3" key="1">
    <citation type="submission" date="2021-09" db="EMBL/GenBank/DDBJ databases">
        <title>Complete genome sequence and metabolic characterization of Streptomyces tanashiensis DSM 731 the producer of antibacterial Kalafungin and diverse secondary metabolites.</title>
        <authorList>
            <person name="Abbasi M.N."/>
            <person name="Anwar M.N."/>
            <person name="Alam K."/>
            <person name="Shoaib M."/>
            <person name="Lin Z."/>
            <person name="Hayat M."/>
            <person name="Ali M.I."/>
            <person name="Malik H.M.T."/>
            <person name="Ahmed I."/>
            <person name="Li A."/>
            <person name="Hailong Wang H."/>
            <person name="Zhang Y."/>
        </authorList>
    </citation>
    <scope>NUCLEOTIDE SEQUENCE</scope>
    <source>
        <strain evidence="3">Kala</strain>
    </source>
</reference>
<dbReference type="Gene3D" id="2.40.380.10">
    <property type="entry name" value="FomD-like"/>
    <property type="match status" value="1"/>
</dbReference>